<protein>
    <submittedName>
        <fullName evidence="1">Uncharacterized protein</fullName>
    </submittedName>
</protein>
<evidence type="ECO:0000313" key="1">
    <source>
        <dbReference type="EMBL" id="AQS88216.1"/>
    </source>
</evidence>
<organism evidence="1 2">
    <name type="scientific">Neoasaia chiangmaiensis</name>
    <dbReference type="NCBI Taxonomy" id="320497"/>
    <lineage>
        <taxon>Bacteria</taxon>
        <taxon>Pseudomonadati</taxon>
        <taxon>Pseudomonadota</taxon>
        <taxon>Alphaproteobacteria</taxon>
        <taxon>Acetobacterales</taxon>
        <taxon>Acetobacteraceae</taxon>
        <taxon>Neoasaia</taxon>
    </lineage>
</organism>
<dbReference type="InterPro" id="IPR025232">
    <property type="entry name" value="DUF4174"/>
</dbReference>
<sequence length="142" mass="15824">MQRLVLVAIIAILFVVTRGCASGTLHDYQWHDRLLLVFASEENAALKEQARLVQADPDGLADRDMVVIAIIGERAAQFWRGTPHQISPAMVRNEYGVSRDTPFALRVIGKDGGTKWRSSKPTPLDEIYGIIDAMPMRRAGEH</sequence>
<dbReference type="RefSeq" id="WP_169852743.1">
    <property type="nucleotide sequence ID" value="NZ_BJXS01000003.1"/>
</dbReference>
<gene>
    <name evidence="1" type="ORF">A0U93_09980</name>
</gene>
<dbReference type="Proteomes" id="UP000188604">
    <property type="component" value="Chromosome"/>
</dbReference>
<dbReference type="KEGG" id="nch:A0U93_09980"/>
<dbReference type="Pfam" id="PF13778">
    <property type="entry name" value="DUF4174"/>
    <property type="match status" value="1"/>
</dbReference>
<reference evidence="1 2" key="1">
    <citation type="submission" date="2016-03" db="EMBL/GenBank/DDBJ databases">
        <title>Acetic acid bacteria sequencing.</title>
        <authorList>
            <person name="Brandt J."/>
            <person name="Jakob F."/>
            <person name="Vogel R.F."/>
        </authorList>
    </citation>
    <scope>NUCLEOTIDE SEQUENCE [LARGE SCALE GENOMIC DNA]</scope>
    <source>
        <strain evidence="1 2">NBRC 101099</strain>
    </source>
</reference>
<keyword evidence="2" id="KW-1185">Reference proteome</keyword>
<accession>A0A1U9KQZ5</accession>
<evidence type="ECO:0000313" key="2">
    <source>
        <dbReference type="Proteomes" id="UP000188604"/>
    </source>
</evidence>
<dbReference type="STRING" id="320497.A0U93_09980"/>
<proteinExistence type="predicted"/>
<dbReference type="EMBL" id="CP014691">
    <property type="protein sequence ID" value="AQS88216.1"/>
    <property type="molecule type" value="Genomic_DNA"/>
</dbReference>
<name>A0A1U9KQZ5_9PROT</name>
<dbReference type="AlphaFoldDB" id="A0A1U9KQZ5"/>